<gene>
    <name evidence="3" type="ORF">Ocin01_03017</name>
</gene>
<organism evidence="3 4">
    <name type="scientific">Orchesella cincta</name>
    <name type="common">Springtail</name>
    <name type="synonym">Podura cincta</name>
    <dbReference type="NCBI Taxonomy" id="48709"/>
    <lineage>
        <taxon>Eukaryota</taxon>
        <taxon>Metazoa</taxon>
        <taxon>Ecdysozoa</taxon>
        <taxon>Arthropoda</taxon>
        <taxon>Hexapoda</taxon>
        <taxon>Collembola</taxon>
        <taxon>Entomobryomorpha</taxon>
        <taxon>Entomobryoidea</taxon>
        <taxon>Orchesellidae</taxon>
        <taxon>Orchesellinae</taxon>
        <taxon>Orchesella</taxon>
    </lineage>
</organism>
<keyword evidence="4" id="KW-1185">Reference proteome</keyword>
<accession>A0A1D2NF92</accession>
<dbReference type="AlphaFoldDB" id="A0A1D2NF92"/>
<evidence type="ECO:0000313" key="3">
    <source>
        <dbReference type="EMBL" id="ODN03646.1"/>
    </source>
</evidence>
<dbReference type="EMBL" id="LJIJ01000067">
    <property type="protein sequence ID" value="ODN03646.1"/>
    <property type="molecule type" value="Genomic_DNA"/>
</dbReference>
<evidence type="ECO:0000256" key="2">
    <source>
        <dbReference type="SAM" id="SignalP"/>
    </source>
</evidence>
<evidence type="ECO:0008006" key="5">
    <source>
        <dbReference type="Google" id="ProtNLM"/>
    </source>
</evidence>
<name>A0A1D2NF92_ORCCI</name>
<dbReference type="Proteomes" id="UP000094527">
    <property type="component" value="Unassembled WGS sequence"/>
</dbReference>
<feature type="chain" id="PRO_5008905486" description="Protein quiver" evidence="2">
    <location>
        <begin position="26"/>
        <end position="183"/>
    </location>
</feature>
<protein>
    <recommendedName>
        <fullName evidence="5">Protein quiver</fullName>
    </recommendedName>
</protein>
<feature type="signal peptide" evidence="2">
    <location>
        <begin position="1"/>
        <end position="25"/>
    </location>
</feature>
<feature type="transmembrane region" description="Helical" evidence="1">
    <location>
        <begin position="157"/>
        <end position="178"/>
    </location>
</feature>
<reference evidence="3 4" key="1">
    <citation type="journal article" date="2016" name="Genome Biol. Evol.">
        <title>Gene Family Evolution Reflects Adaptation to Soil Environmental Stressors in the Genome of the Collembolan Orchesella cincta.</title>
        <authorList>
            <person name="Faddeeva-Vakhrusheva A."/>
            <person name="Derks M.F."/>
            <person name="Anvar S.Y."/>
            <person name="Agamennone V."/>
            <person name="Suring W."/>
            <person name="Smit S."/>
            <person name="van Straalen N.M."/>
            <person name="Roelofs D."/>
        </authorList>
    </citation>
    <scope>NUCLEOTIDE SEQUENCE [LARGE SCALE GENOMIC DNA]</scope>
    <source>
        <tissue evidence="3">Mixed pool</tissue>
    </source>
</reference>
<proteinExistence type="predicted"/>
<comment type="caution">
    <text evidence="3">The sequence shown here is derived from an EMBL/GenBank/DDBJ whole genome shotgun (WGS) entry which is preliminary data.</text>
</comment>
<keyword evidence="1" id="KW-0812">Transmembrane</keyword>
<evidence type="ECO:0000256" key="1">
    <source>
        <dbReference type="SAM" id="Phobius"/>
    </source>
</evidence>
<keyword evidence="2" id="KW-0732">Signal</keyword>
<keyword evidence="1" id="KW-0472">Membrane</keyword>
<evidence type="ECO:0000313" key="4">
    <source>
        <dbReference type="Proteomes" id="UP000094527"/>
    </source>
</evidence>
<keyword evidence="1" id="KW-1133">Transmembrane helix</keyword>
<sequence>MVLFPLYVIMLLGTGFFQSMNSIEGLRCYQCNDDGITDLDDCKSVDCSQDEFHKQVYARFDKVKGKLIDGPHKDVLSLEEYCYLRYFQPIPVVGYERGCYIALTYNNTAMMKENKTVSVYEKWTFCKTDNCNDHELPVAVQLANTHLLPNNSSLISAMSYSVVLIALVCVVANESLLYRIKLG</sequence>